<accession>A0A2T7P713</accession>
<dbReference type="AlphaFoldDB" id="A0A2T7P713"/>
<dbReference type="GO" id="GO:0031267">
    <property type="term" value="F:small GTPase binding"/>
    <property type="evidence" value="ECO:0007669"/>
    <property type="project" value="InterPro"/>
</dbReference>
<dbReference type="EMBL" id="PZQS01000006">
    <property type="protein sequence ID" value="PVD29214.1"/>
    <property type="molecule type" value="Genomic_DNA"/>
</dbReference>
<evidence type="ECO:0000256" key="2">
    <source>
        <dbReference type="ARBA" id="ARBA00022490"/>
    </source>
</evidence>
<dbReference type="InterPro" id="IPR010911">
    <property type="entry name" value="Rab_BD"/>
</dbReference>
<dbReference type="PROSITE" id="PS50916">
    <property type="entry name" value="RABBD"/>
    <property type="match status" value="1"/>
</dbReference>
<comment type="caution">
    <text evidence="5">The sequence shown here is derived from an EMBL/GenBank/DDBJ whole genome shotgun (WGS) entry which is preliminary data.</text>
</comment>
<feature type="coiled-coil region" evidence="3">
    <location>
        <begin position="23"/>
        <end position="50"/>
    </location>
</feature>
<dbReference type="Pfam" id="PF02318">
    <property type="entry name" value="FYVE_2"/>
    <property type="match status" value="1"/>
</dbReference>
<dbReference type="GO" id="GO:0048471">
    <property type="term" value="C:perinuclear region of cytoplasm"/>
    <property type="evidence" value="ECO:0007669"/>
    <property type="project" value="UniProtKB-SubCell"/>
</dbReference>
<evidence type="ECO:0000256" key="3">
    <source>
        <dbReference type="SAM" id="Coils"/>
    </source>
</evidence>
<gene>
    <name evidence="5" type="ORF">C0Q70_11811</name>
</gene>
<protein>
    <recommendedName>
        <fullName evidence="4">RabBD domain-containing protein</fullName>
    </recommendedName>
</protein>
<dbReference type="GO" id="GO:0030864">
    <property type="term" value="C:cortical actin cytoskeleton"/>
    <property type="evidence" value="ECO:0007669"/>
    <property type="project" value="TreeGrafter"/>
</dbReference>
<keyword evidence="3" id="KW-0175">Coiled coil</keyword>
<dbReference type="InterPro" id="IPR041282">
    <property type="entry name" value="FYVE_2"/>
</dbReference>
<dbReference type="STRING" id="400727.A0A2T7P713"/>
<dbReference type="GO" id="GO:0006886">
    <property type="term" value="P:intracellular protein transport"/>
    <property type="evidence" value="ECO:0007669"/>
    <property type="project" value="InterPro"/>
</dbReference>
<dbReference type="InterPro" id="IPR011011">
    <property type="entry name" value="Znf_FYVE_PHD"/>
</dbReference>
<proteinExistence type="predicted"/>
<keyword evidence="2" id="KW-0963">Cytoplasm</keyword>
<sequence>MEVGLLDLEGLTNEERTIILNVIRRDDEVCRRLETRIKQLKAELHDIRMKSALRTGDDLSKMCARCHMIFGIFVNTGDICPGCHFRVCKNCRENLISHGWMCILCFRENQIRWLTGEWMGKDKTGKSKQIRATDLVRASLRIRHENNLQWTGALTTQVADFGTY</sequence>
<dbReference type="PANTHER" id="PTHR14555:SF6">
    <property type="entry name" value="RAB EFFECTOR MYRIP"/>
    <property type="match status" value="1"/>
</dbReference>
<organism evidence="5 6">
    <name type="scientific">Pomacea canaliculata</name>
    <name type="common">Golden apple snail</name>
    <dbReference type="NCBI Taxonomy" id="400727"/>
    <lineage>
        <taxon>Eukaryota</taxon>
        <taxon>Metazoa</taxon>
        <taxon>Spiralia</taxon>
        <taxon>Lophotrochozoa</taxon>
        <taxon>Mollusca</taxon>
        <taxon>Gastropoda</taxon>
        <taxon>Caenogastropoda</taxon>
        <taxon>Architaenioglossa</taxon>
        <taxon>Ampullarioidea</taxon>
        <taxon>Ampullariidae</taxon>
        <taxon>Pomacea</taxon>
    </lineage>
</organism>
<dbReference type="CDD" id="cd15747">
    <property type="entry name" value="FYVE_Slp3_4_5"/>
    <property type="match status" value="1"/>
</dbReference>
<dbReference type="Gene3D" id="3.30.40.10">
    <property type="entry name" value="Zinc/RING finger domain, C3HC4 (zinc finger)"/>
    <property type="match status" value="1"/>
</dbReference>
<dbReference type="InterPro" id="IPR013083">
    <property type="entry name" value="Znf_RING/FYVE/PHD"/>
</dbReference>
<comment type="subcellular location">
    <subcellularLocation>
        <location evidence="1">Cytoplasm</location>
        <location evidence="1">Perinuclear region</location>
    </subcellularLocation>
</comment>
<dbReference type="Proteomes" id="UP000245119">
    <property type="component" value="Linkage Group LG6"/>
</dbReference>
<name>A0A2T7P713_POMCA</name>
<evidence type="ECO:0000313" key="5">
    <source>
        <dbReference type="EMBL" id="PVD29214.1"/>
    </source>
</evidence>
<dbReference type="GO" id="GO:0017022">
    <property type="term" value="F:myosin binding"/>
    <property type="evidence" value="ECO:0007669"/>
    <property type="project" value="TreeGrafter"/>
</dbReference>
<dbReference type="PANTHER" id="PTHR14555">
    <property type="entry name" value="MYELIN-ASSOCIATED OLIGODENDROCYTIC BASIC PROTEIN MOBP -RELATED"/>
    <property type="match status" value="1"/>
</dbReference>
<evidence type="ECO:0000313" key="6">
    <source>
        <dbReference type="Proteomes" id="UP000245119"/>
    </source>
</evidence>
<evidence type="ECO:0000256" key="1">
    <source>
        <dbReference type="ARBA" id="ARBA00004556"/>
    </source>
</evidence>
<dbReference type="SUPFAM" id="SSF57903">
    <property type="entry name" value="FYVE/PHD zinc finger"/>
    <property type="match status" value="1"/>
</dbReference>
<keyword evidence="6" id="KW-1185">Reference proteome</keyword>
<evidence type="ECO:0000259" key="4">
    <source>
        <dbReference type="PROSITE" id="PS50916"/>
    </source>
</evidence>
<dbReference type="OrthoDB" id="10072397at2759"/>
<dbReference type="GO" id="GO:0003779">
    <property type="term" value="F:actin binding"/>
    <property type="evidence" value="ECO:0007669"/>
    <property type="project" value="TreeGrafter"/>
</dbReference>
<dbReference type="InterPro" id="IPR051745">
    <property type="entry name" value="Intracell_Transport_Effector"/>
</dbReference>
<reference evidence="5 6" key="1">
    <citation type="submission" date="2018-04" db="EMBL/GenBank/DDBJ databases">
        <title>The genome of golden apple snail Pomacea canaliculata provides insight into stress tolerance and invasive adaptation.</title>
        <authorList>
            <person name="Liu C."/>
            <person name="Liu B."/>
            <person name="Ren Y."/>
            <person name="Zhang Y."/>
            <person name="Wang H."/>
            <person name="Li S."/>
            <person name="Jiang F."/>
            <person name="Yin L."/>
            <person name="Zhang G."/>
            <person name="Qian W."/>
            <person name="Fan W."/>
        </authorList>
    </citation>
    <scope>NUCLEOTIDE SEQUENCE [LARGE SCALE GENOMIC DNA]</scope>
    <source>
        <strain evidence="5">SZHN2017</strain>
        <tissue evidence="5">Muscle</tissue>
    </source>
</reference>
<feature type="domain" description="RabBD" evidence="4">
    <location>
        <begin position="5"/>
        <end position="122"/>
    </location>
</feature>